<evidence type="ECO:0000256" key="2">
    <source>
        <dbReference type="ARBA" id="ARBA00009773"/>
    </source>
</evidence>
<protein>
    <submittedName>
        <fullName evidence="9">AI-2E family transporter</fullName>
    </submittedName>
</protein>
<gene>
    <name evidence="9" type="ORF">SAE02_02070</name>
</gene>
<feature type="transmembrane region" description="Helical" evidence="8">
    <location>
        <begin position="212"/>
        <end position="238"/>
    </location>
</feature>
<reference evidence="9 10" key="1">
    <citation type="submission" date="2019-07" db="EMBL/GenBank/DDBJ databases">
        <title>Whole genome shotgun sequence of Skermanella aerolata NBRC 106429.</title>
        <authorList>
            <person name="Hosoyama A."/>
            <person name="Uohara A."/>
            <person name="Ohji S."/>
            <person name="Ichikawa N."/>
        </authorList>
    </citation>
    <scope>NUCLEOTIDE SEQUENCE [LARGE SCALE GENOMIC DNA]</scope>
    <source>
        <strain evidence="9 10">NBRC 106429</strain>
    </source>
</reference>
<dbReference type="AlphaFoldDB" id="A0A512DHU1"/>
<comment type="similarity">
    <text evidence="2">Belongs to the autoinducer-2 exporter (AI-2E) (TC 2.A.86) family.</text>
</comment>
<dbReference type="GO" id="GO:0005886">
    <property type="term" value="C:plasma membrane"/>
    <property type="evidence" value="ECO:0007669"/>
    <property type="project" value="UniProtKB-SubCell"/>
</dbReference>
<keyword evidence="7 8" id="KW-0472">Membrane</keyword>
<feature type="transmembrane region" description="Helical" evidence="8">
    <location>
        <begin position="304"/>
        <end position="335"/>
    </location>
</feature>
<evidence type="ECO:0000313" key="9">
    <source>
        <dbReference type="EMBL" id="GEO36059.1"/>
    </source>
</evidence>
<feature type="transmembrane region" description="Helical" evidence="8">
    <location>
        <begin position="244"/>
        <end position="263"/>
    </location>
</feature>
<dbReference type="EMBL" id="BJYZ01000001">
    <property type="protein sequence ID" value="GEO36059.1"/>
    <property type="molecule type" value="Genomic_DNA"/>
</dbReference>
<dbReference type="PANTHER" id="PTHR21716:SF53">
    <property type="entry name" value="PERMEASE PERM-RELATED"/>
    <property type="match status" value="1"/>
</dbReference>
<keyword evidence="3" id="KW-0813">Transport</keyword>
<organism evidence="9 10">
    <name type="scientific">Skermanella aerolata</name>
    <dbReference type="NCBI Taxonomy" id="393310"/>
    <lineage>
        <taxon>Bacteria</taxon>
        <taxon>Pseudomonadati</taxon>
        <taxon>Pseudomonadota</taxon>
        <taxon>Alphaproteobacteria</taxon>
        <taxon>Rhodospirillales</taxon>
        <taxon>Azospirillaceae</taxon>
        <taxon>Skermanella</taxon>
    </lineage>
</organism>
<comment type="subcellular location">
    <subcellularLocation>
        <location evidence="1">Cell membrane</location>
        <topology evidence="1">Multi-pass membrane protein</topology>
    </subcellularLocation>
</comment>
<name>A0A512DHU1_9PROT</name>
<keyword evidence="10" id="KW-1185">Reference proteome</keyword>
<accession>A0A512DHU1</accession>
<keyword evidence="5 8" id="KW-0812">Transmembrane</keyword>
<evidence type="ECO:0000256" key="8">
    <source>
        <dbReference type="SAM" id="Phobius"/>
    </source>
</evidence>
<feature type="transmembrane region" description="Helical" evidence="8">
    <location>
        <begin position="12"/>
        <end position="41"/>
    </location>
</feature>
<evidence type="ECO:0000256" key="3">
    <source>
        <dbReference type="ARBA" id="ARBA00022448"/>
    </source>
</evidence>
<sequence>MTQRRQLRFWLITLLVVVLSLYVLSDVLLPFVAGMAIAYFLDPVADRLEQYGAPRWLATTCVLLFFVLMLVLAVLLLVPLIQSQIVQLVDTLPLIVNWVSTVGIPTVERMLTELSVENIERLKDAVNSFAGDAVGWLGTVLRGIVTGGFALFDVLTLLFITPVVAFYLLRDWDLMINTIHGWLPRQHVGTILDQVNQIDDTLAGFVRGQATVCLVLGLFYGVTLSIFGLNFGLVIGSVAGMLSFIPYVGSLIGFVASVGVALVQYDTWTPVLIVIAIFVIGQAVEGNFLTPKLVGDKVGLHPVWVMFALLAGGSLFGFLGVLLAVPVAAVIGVLIRFALQQYIASPYYAGGRDASSEETWRP</sequence>
<dbReference type="Pfam" id="PF01594">
    <property type="entry name" value="AI-2E_transport"/>
    <property type="match status" value="1"/>
</dbReference>
<evidence type="ECO:0000256" key="5">
    <source>
        <dbReference type="ARBA" id="ARBA00022692"/>
    </source>
</evidence>
<dbReference type="PANTHER" id="PTHR21716">
    <property type="entry name" value="TRANSMEMBRANE PROTEIN"/>
    <property type="match status" value="1"/>
</dbReference>
<evidence type="ECO:0000256" key="6">
    <source>
        <dbReference type="ARBA" id="ARBA00022989"/>
    </source>
</evidence>
<feature type="transmembrane region" description="Helical" evidence="8">
    <location>
        <begin position="85"/>
        <end position="104"/>
    </location>
</feature>
<feature type="transmembrane region" description="Helical" evidence="8">
    <location>
        <begin position="144"/>
        <end position="169"/>
    </location>
</feature>
<dbReference type="InterPro" id="IPR002549">
    <property type="entry name" value="AI-2E-like"/>
</dbReference>
<comment type="caution">
    <text evidence="9">The sequence shown here is derived from an EMBL/GenBank/DDBJ whole genome shotgun (WGS) entry which is preliminary data.</text>
</comment>
<evidence type="ECO:0000256" key="7">
    <source>
        <dbReference type="ARBA" id="ARBA00023136"/>
    </source>
</evidence>
<feature type="transmembrane region" description="Helical" evidence="8">
    <location>
        <begin position="268"/>
        <end position="284"/>
    </location>
</feature>
<dbReference type="RefSeq" id="WP_044425748.1">
    <property type="nucleotide sequence ID" value="NZ_BJYZ01000001.1"/>
</dbReference>
<dbReference type="OrthoDB" id="5792512at2"/>
<keyword evidence="6 8" id="KW-1133">Transmembrane helix</keyword>
<proteinExistence type="inferred from homology"/>
<dbReference type="GO" id="GO:0055085">
    <property type="term" value="P:transmembrane transport"/>
    <property type="evidence" value="ECO:0007669"/>
    <property type="project" value="TreeGrafter"/>
</dbReference>
<feature type="transmembrane region" description="Helical" evidence="8">
    <location>
        <begin position="56"/>
        <end position="78"/>
    </location>
</feature>
<evidence type="ECO:0000256" key="4">
    <source>
        <dbReference type="ARBA" id="ARBA00022475"/>
    </source>
</evidence>
<dbReference type="Proteomes" id="UP000321523">
    <property type="component" value="Unassembled WGS sequence"/>
</dbReference>
<keyword evidence="4" id="KW-1003">Cell membrane</keyword>
<evidence type="ECO:0000313" key="10">
    <source>
        <dbReference type="Proteomes" id="UP000321523"/>
    </source>
</evidence>
<evidence type="ECO:0000256" key="1">
    <source>
        <dbReference type="ARBA" id="ARBA00004651"/>
    </source>
</evidence>